<dbReference type="SUPFAM" id="SSF55550">
    <property type="entry name" value="SH2 domain"/>
    <property type="match status" value="1"/>
</dbReference>
<evidence type="ECO:0000256" key="4">
    <source>
        <dbReference type="ARBA" id="ARBA00022999"/>
    </source>
</evidence>
<dbReference type="InterPro" id="IPR001496">
    <property type="entry name" value="SOCS_box"/>
</dbReference>
<feature type="domain" description="SH2" evidence="6">
    <location>
        <begin position="85"/>
        <end position="190"/>
    </location>
</feature>
<dbReference type="Proteomes" id="UP000183832">
    <property type="component" value="Unassembled WGS sequence"/>
</dbReference>
<dbReference type="PROSITE" id="PS50001">
    <property type="entry name" value="SH2"/>
    <property type="match status" value="1"/>
</dbReference>
<dbReference type="GO" id="GO:0035556">
    <property type="term" value="P:intracellular signal transduction"/>
    <property type="evidence" value="ECO:0007669"/>
    <property type="project" value="InterPro"/>
</dbReference>
<name>A0A1J1HLC4_9DIPT</name>
<dbReference type="SUPFAM" id="SSF158235">
    <property type="entry name" value="SOCS box-like"/>
    <property type="match status" value="1"/>
</dbReference>
<evidence type="ECO:0000313" key="8">
    <source>
        <dbReference type="EMBL" id="CRK88346.1"/>
    </source>
</evidence>
<dbReference type="SMART" id="SM00253">
    <property type="entry name" value="SOCS"/>
    <property type="match status" value="1"/>
</dbReference>
<dbReference type="OrthoDB" id="6270897at2759"/>
<dbReference type="SMART" id="SM00252">
    <property type="entry name" value="SH2"/>
    <property type="match status" value="1"/>
</dbReference>
<dbReference type="GO" id="GO:0046854">
    <property type="term" value="P:phosphatidylinositol phosphate biosynthetic process"/>
    <property type="evidence" value="ECO:0007669"/>
    <property type="project" value="TreeGrafter"/>
</dbReference>
<keyword evidence="2" id="KW-0734">Signal transduction inhibitor</keyword>
<evidence type="ECO:0000313" key="9">
    <source>
        <dbReference type="Proteomes" id="UP000183832"/>
    </source>
</evidence>
<dbReference type="Pfam" id="PF07525">
    <property type="entry name" value="SOCS_box"/>
    <property type="match status" value="1"/>
</dbReference>
<keyword evidence="4 5" id="KW-0727">SH2 domain</keyword>
<dbReference type="PANTHER" id="PTHR10155:SF32">
    <property type="entry name" value="LP02169P"/>
    <property type="match status" value="1"/>
</dbReference>
<sequence>MENKENSSNNNWLTLLRKKIHKKFKRNSQKLENSASLDIIDEAQQETSSTSPGEMHNNIVESNQCTPITAQDCEEMKKELFKLSWYWPKLTMIEAQKLLSQQPNGSFLVRDSSEKDSFTLSFRTNSKTFHCRNQWSQILASKSHTSSHSLIDVIEDTIKKSQSSVVGFIRCDSNDVSFPTSYAVRLIYPICRKISVPSLQSLCLSKIKSKVNQSNINSLPLPPKIKEYVRENYNTL</sequence>
<keyword evidence="3" id="KW-0833">Ubl conjugation pathway</keyword>
<evidence type="ECO:0000259" key="7">
    <source>
        <dbReference type="PROSITE" id="PS50225"/>
    </source>
</evidence>
<feature type="domain" description="SOCS box" evidence="7">
    <location>
        <begin position="185"/>
        <end position="231"/>
    </location>
</feature>
<dbReference type="PROSITE" id="PS50225">
    <property type="entry name" value="SOCS"/>
    <property type="match status" value="1"/>
</dbReference>
<dbReference type="AlphaFoldDB" id="A0A1J1HLC4"/>
<evidence type="ECO:0000256" key="1">
    <source>
        <dbReference type="ARBA" id="ARBA00022604"/>
    </source>
</evidence>
<accession>A0A1J1HLC4</accession>
<evidence type="ECO:0000256" key="2">
    <source>
        <dbReference type="ARBA" id="ARBA00022700"/>
    </source>
</evidence>
<dbReference type="EMBL" id="CVRI01000006">
    <property type="protein sequence ID" value="CRK88346.1"/>
    <property type="molecule type" value="Genomic_DNA"/>
</dbReference>
<dbReference type="InterPro" id="IPR000980">
    <property type="entry name" value="SH2"/>
</dbReference>
<dbReference type="Pfam" id="PF00017">
    <property type="entry name" value="SH2"/>
    <property type="match status" value="1"/>
</dbReference>
<dbReference type="InterPro" id="IPR036860">
    <property type="entry name" value="SH2_dom_sf"/>
</dbReference>
<keyword evidence="9" id="KW-1185">Reference proteome</keyword>
<dbReference type="STRING" id="568069.A0A1J1HLC4"/>
<organism evidence="8 9">
    <name type="scientific">Clunio marinus</name>
    <dbReference type="NCBI Taxonomy" id="568069"/>
    <lineage>
        <taxon>Eukaryota</taxon>
        <taxon>Metazoa</taxon>
        <taxon>Ecdysozoa</taxon>
        <taxon>Arthropoda</taxon>
        <taxon>Hexapoda</taxon>
        <taxon>Insecta</taxon>
        <taxon>Pterygota</taxon>
        <taxon>Neoptera</taxon>
        <taxon>Endopterygota</taxon>
        <taxon>Diptera</taxon>
        <taxon>Nematocera</taxon>
        <taxon>Chironomoidea</taxon>
        <taxon>Chironomidae</taxon>
        <taxon>Clunio</taxon>
    </lineage>
</organism>
<keyword evidence="1" id="KW-0341">Growth regulation</keyword>
<dbReference type="GO" id="GO:0005942">
    <property type="term" value="C:phosphatidylinositol 3-kinase complex"/>
    <property type="evidence" value="ECO:0007669"/>
    <property type="project" value="TreeGrafter"/>
</dbReference>
<dbReference type="PANTHER" id="PTHR10155">
    <property type="entry name" value="PHOSPHATIDYLINOSITOL 3-KINASE REGULATORY SUBUNIT"/>
    <property type="match status" value="1"/>
</dbReference>
<dbReference type="GO" id="GO:0009968">
    <property type="term" value="P:negative regulation of signal transduction"/>
    <property type="evidence" value="ECO:0007669"/>
    <property type="project" value="UniProtKB-KW"/>
</dbReference>
<proteinExistence type="predicted"/>
<reference evidence="8 9" key="1">
    <citation type="submission" date="2015-04" db="EMBL/GenBank/DDBJ databases">
        <authorList>
            <person name="Syromyatnikov M.Y."/>
            <person name="Popov V.N."/>
        </authorList>
    </citation>
    <scope>NUCLEOTIDE SEQUENCE [LARGE SCALE GENOMIC DNA]</scope>
</reference>
<evidence type="ECO:0000259" key="6">
    <source>
        <dbReference type="PROSITE" id="PS50001"/>
    </source>
</evidence>
<gene>
    <name evidence="8" type="ORF">CLUMA_CG002124</name>
</gene>
<evidence type="ECO:0000256" key="3">
    <source>
        <dbReference type="ARBA" id="ARBA00022786"/>
    </source>
</evidence>
<dbReference type="InterPro" id="IPR036036">
    <property type="entry name" value="SOCS_box-like_dom_sf"/>
</dbReference>
<dbReference type="Gene3D" id="3.30.505.10">
    <property type="entry name" value="SH2 domain"/>
    <property type="match status" value="1"/>
</dbReference>
<protein>
    <submittedName>
        <fullName evidence="8">CLUMA_CG002124, isoform A</fullName>
    </submittedName>
</protein>
<dbReference type="GO" id="GO:0046935">
    <property type="term" value="F:1-phosphatidylinositol-3-kinase regulator activity"/>
    <property type="evidence" value="ECO:0007669"/>
    <property type="project" value="TreeGrafter"/>
</dbReference>
<evidence type="ECO:0000256" key="5">
    <source>
        <dbReference type="PROSITE-ProRule" id="PRU00191"/>
    </source>
</evidence>